<dbReference type="EMBL" id="PDUG01000005">
    <property type="protein sequence ID" value="PIC28861.1"/>
    <property type="molecule type" value="Genomic_DNA"/>
</dbReference>
<evidence type="ECO:0000313" key="3">
    <source>
        <dbReference type="EMBL" id="PIC28861.1"/>
    </source>
</evidence>
<comment type="caution">
    <text evidence="3">The sequence shown here is derived from an EMBL/GenBank/DDBJ whole genome shotgun (WGS) entry which is preliminary data.</text>
</comment>
<gene>
    <name evidence="3" type="primary">Cnig_chr_V.g20649</name>
    <name evidence="3" type="ORF">B9Z55_020649</name>
</gene>
<dbReference type="PANTHER" id="PTHR31897:SF1">
    <property type="entry name" value="DUF19 DOMAIN-CONTAINING PROTEIN"/>
    <property type="match status" value="1"/>
</dbReference>
<protein>
    <recommendedName>
        <fullName evidence="2">T20D4.11-like domain-containing protein</fullName>
    </recommendedName>
</protein>
<feature type="domain" description="T20D4.11-like" evidence="2">
    <location>
        <begin position="27"/>
        <end position="176"/>
    </location>
</feature>
<dbReference type="AlphaFoldDB" id="A0A2G5TP43"/>
<name>A0A2G5TP43_9PELO</name>
<organism evidence="3 4">
    <name type="scientific">Caenorhabditis nigoni</name>
    <dbReference type="NCBI Taxonomy" id="1611254"/>
    <lineage>
        <taxon>Eukaryota</taxon>
        <taxon>Metazoa</taxon>
        <taxon>Ecdysozoa</taxon>
        <taxon>Nematoda</taxon>
        <taxon>Chromadorea</taxon>
        <taxon>Rhabditida</taxon>
        <taxon>Rhabditina</taxon>
        <taxon>Rhabditomorpha</taxon>
        <taxon>Rhabditoidea</taxon>
        <taxon>Rhabditidae</taxon>
        <taxon>Peloderinae</taxon>
        <taxon>Caenorhabditis</taxon>
    </lineage>
</organism>
<evidence type="ECO:0000256" key="1">
    <source>
        <dbReference type="SAM" id="SignalP"/>
    </source>
</evidence>
<dbReference type="PANTHER" id="PTHR31897">
    <property type="entry name" value="PROTEIN CBG17011-RELATED"/>
    <property type="match status" value="1"/>
</dbReference>
<dbReference type="Pfam" id="PF01579">
    <property type="entry name" value="DUF19"/>
    <property type="match status" value="2"/>
</dbReference>
<dbReference type="Proteomes" id="UP000230233">
    <property type="component" value="Chromosome V"/>
</dbReference>
<reference evidence="4" key="1">
    <citation type="submission" date="2017-10" db="EMBL/GenBank/DDBJ databases">
        <title>Rapid genome shrinkage in a self-fertile nematode reveals novel sperm competition proteins.</title>
        <authorList>
            <person name="Yin D."/>
            <person name="Schwarz E.M."/>
            <person name="Thomas C.G."/>
            <person name="Felde R.L."/>
            <person name="Korf I.F."/>
            <person name="Cutter A.D."/>
            <person name="Schartner C.M."/>
            <person name="Ralston E.J."/>
            <person name="Meyer B.J."/>
            <person name="Haag E.S."/>
        </authorList>
    </citation>
    <scope>NUCLEOTIDE SEQUENCE [LARGE SCALE GENOMIC DNA]</scope>
    <source>
        <strain evidence="4">JU1422</strain>
    </source>
</reference>
<keyword evidence="1" id="KW-0732">Signal</keyword>
<sequence length="339" mass="38686">MRSLSIALLIFHVSLTAQQAPTGLPKCETKQILELAVCIPMINEFKGYSQTLKIDKLNSEAIRNMTILCDRAAQCLSVNKCQESDNFKKTLEKSCDMLDYLGDPFHCLTEFFKETYSSNGSPTCFQKYDFLEKVLSKKREAFENGKSCFTDYVKDYCNKTSIDFFSKNYQKFVNDISIKPNDTDGQNPHKVLNMFRCNALGKQIQNEILELHALKMESNDTRIPKMNKMCKDMQDCASEYTSISLKNKQKIEHTCSLFETVNQGSFTDCTAKLMGDEPDLSDYKCLEGLDFYDSSNSNVCKKVTTKKECFKKIMGDKCGKEAVVDFDKIVERVAKVMEC</sequence>
<keyword evidence="4" id="KW-1185">Reference proteome</keyword>
<dbReference type="OrthoDB" id="5896684at2759"/>
<dbReference type="InterPro" id="IPR002542">
    <property type="entry name" value="T20D4.11-like_dom"/>
</dbReference>
<feature type="signal peptide" evidence="1">
    <location>
        <begin position="1"/>
        <end position="19"/>
    </location>
</feature>
<evidence type="ECO:0000259" key="2">
    <source>
        <dbReference type="Pfam" id="PF01579"/>
    </source>
</evidence>
<feature type="chain" id="PRO_5013673849" description="T20D4.11-like domain-containing protein" evidence="1">
    <location>
        <begin position="20"/>
        <end position="339"/>
    </location>
</feature>
<proteinExistence type="predicted"/>
<feature type="domain" description="T20D4.11-like" evidence="2">
    <location>
        <begin position="190"/>
        <end position="339"/>
    </location>
</feature>
<evidence type="ECO:0000313" key="4">
    <source>
        <dbReference type="Proteomes" id="UP000230233"/>
    </source>
</evidence>
<accession>A0A2G5TP43</accession>